<reference evidence="1" key="2">
    <citation type="journal article" date="2015" name="Data Brief">
        <title>Shoot transcriptome of the giant reed, Arundo donax.</title>
        <authorList>
            <person name="Barrero R.A."/>
            <person name="Guerrero F.D."/>
            <person name="Moolhuijzen P."/>
            <person name="Goolsby J.A."/>
            <person name="Tidwell J."/>
            <person name="Bellgard S.E."/>
            <person name="Bellgard M.I."/>
        </authorList>
    </citation>
    <scope>NUCLEOTIDE SEQUENCE</scope>
    <source>
        <tissue evidence="1">Shoot tissue taken approximately 20 cm above the soil surface</tissue>
    </source>
</reference>
<dbReference type="EMBL" id="GBRH01192736">
    <property type="protein sequence ID" value="JAE05160.1"/>
    <property type="molecule type" value="Transcribed_RNA"/>
</dbReference>
<sequence>MDHVNLDVEVSGTRWFSTVDADSSIGCGPSTTSWCGTSISSSWSCCGCSGARGTTMVTYRATRAPADG</sequence>
<name>A0A0A9EWQ1_ARUDO</name>
<accession>A0A0A9EWQ1</accession>
<organism evidence="1">
    <name type="scientific">Arundo donax</name>
    <name type="common">Giant reed</name>
    <name type="synonym">Donax arundinaceus</name>
    <dbReference type="NCBI Taxonomy" id="35708"/>
    <lineage>
        <taxon>Eukaryota</taxon>
        <taxon>Viridiplantae</taxon>
        <taxon>Streptophyta</taxon>
        <taxon>Embryophyta</taxon>
        <taxon>Tracheophyta</taxon>
        <taxon>Spermatophyta</taxon>
        <taxon>Magnoliopsida</taxon>
        <taxon>Liliopsida</taxon>
        <taxon>Poales</taxon>
        <taxon>Poaceae</taxon>
        <taxon>PACMAD clade</taxon>
        <taxon>Arundinoideae</taxon>
        <taxon>Arundineae</taxon>
        <taxon>Arundo</taxon>
    </lineage>
</organism>
<protein>
    <submittedName>
        <fullName evidence="1">Uncharacterized protein</fullName>
    </submittedName>
</protein>
<proteinExistence type="predicted"/>
<evidence type="ECO:0000313" key="1">
    <source>
        <dbReference type="EMBL" id="JAE05160.1"/>
    </source>
</evidence>
<reference evidence="1" key="1">
    <citation type="submission" date="2014-09" db="EMBL/GenBank/DDBJ databases">
        <authorList>
            <person name="Magalhaes I.L.F."/>
            <person name="Oliveira U."/>
            <person name="Santos F.R."/>
            <person name="Vidigal T.H.D.A."/>
            <person name="Brescovit A.D."/>
            <person name="Santos A.J."/>
        </authorList>
    </citation>
    <scope>NUCLEOTIDE SEQUENCE</scope>
    <source>
        <tissue evidence="1">Shoot tissue taken approximately 20 cm above the soil surface</tissue>
    </source>
</reference>
<dbReference type="AlphaFoldDB" id="A0A0A9EWQ1"/>